<dbReference type="InterPro" id="IPR003594">
    <property type="entry name" value="HATPase_dom"/>
</dbReference>
<dbReference type="PANTHER" id="PTHR43065">
    <property type="entry name" value="SENSOR HISTIDINE KINASE"/>
    <property type="match status" value="1"/>
</dbReference>
<gene>
    <name evidence="2" type="ORF">CWI78_03755</name>
</gene>
<name>A0A432Z165_9GAMM</name>
<dbReference type="EMBL" id="PIQC01000003">
    <property type="protein sequence ID" value="RUO71640.1"/>
    <property type="molecule type" value="Genomic_DNA"/>
</dbReference>
<dbReference type="AlphaFoldDB" id="A0A432Z165"/>
<comment type="caution">
    <text evidence="2">The sequence shown here is derived from an EMBL/GenBank/DDBJ whole genome shotgun (WGS) entry which is preliminary data.</text>
</comment>
<dbReference type="Gene3D" id="3.30.565.10">
    <property type="entry name" value="Histidine kinase-like ATPase, C-terminal domain"/>
    <property type="match status" value="1"/>
</dbReference>
<feature type="domain" description="Histidine kinase/HSP90-like ATPase" evidence="1">
    <location>
        <begin position="192"/>
        <end position="302"/>
    </location>
</feature>
<accession>A0A432Z165</accession>
<evidence type="ECO:0000313" key="3">
    <source>
        <dbReference type="Proteomes" id="UP000288058"/>
    </source>
</evidence>
<organism evidence="2 3">
    <name type="scientific">Idiomarina ramblicola</name>
    <dbReference type="NCBI Taxonomy" id="263724"/>
    <lineage>
        <taxon>Bacteria</taxon>
        <taxon>Pseudomonadati</taxon>
        <taxon>Pseudomonadota</taxon>
        <taxon>Gammaproteobacteria</taxon>
        <taxon>Alteromonadales</taxon>
        <taxon>Idiomarinaceae</taxon>
        <taxon>Idiomarina</taxon>
    </lineage>
</organism>
<evidence type="ECO:0000313" key="2">
    <source>
        <dbReference type="EMBL" id="RUO71640.1"/>
    </source>
</evidence>
<reference evidence="3" key="1">
    <citation type="journal article" date="2018" name="Front. Microbiol.">
        <title>Genome-Based Analysis Reveals the Taxonomy and Diversity of the Family Idiomarinaceae.</title>
        <authorList>
            <person name="Liu Y."/>
            <person name="Lai Q."/>
            <person name="Shao Z."/>
        </authorList>
    </citation>
    <scope>NUCLEOTIDE SEQUENCE [LARGE SCALE GENOMIC DNA]</scope>
    <source>
        <strain evidence="3">R22</strain>
    </source>
</reference>
<keyword evidence="2" id="KW-0418">Kinase</keyword>
<keyword evidence="2" id="KW-0808">Transferase</keyword>
<evidence type="ECO:0000259" key="1">
    <source>
        <dbReference type="SMART" id="SM00387"/>
    </source>
</evidence>
<dbReference type="Proteomes" id="UP000288058">
    <property type="component" value="Unassembled WGS sequence"/>
</dbReference>
<dbReference type="SMART" id="SM00387">
    <property type="entry name" value="HATPase_c"/>
    <property type="match status" value="1"/>
</dbReference>
<protein>
    <submittedName>
        <fullName evidence="2">Sensor histidine kinase</fullName>
    </submittedName>
</protein>
<keyword evidence="3" id="KW-1185">Reference proteome</keyword>
<dbReference type="OrthoDB" id="9770715at2"/>
<dbReference type="SUPFAM" id="SSF55874">
    <property type="entry name" value="ATPase domain of HSP90 chaperone/DNA topoisomerase II/histidine kinase"/>
    <property type="match status" value="1"/>
</dbReference>
<dbReference type="InterPro" id="IPR036890">
    <property type="entry name" value="HATPase_C_sf"/>
</dbReference>
<sequence>MIESRQDAEDALVSSDHLRRYHGALYFIDNAIPETKELIEVALRRERVRHVKMALNKALININNFPRQPVKQDNTSENESISQSLRATLRKQAIDEFSGVILHELAPKIGLLESVLTKEFDSFSESQAKVVVLRLKSLFTAIESLRKATNRPEVKEFDLHRLIQSVSHEELELTPSIAEISYVGAQPCLVRTDAGLLSLAISNGVRNSLESLNSLGEHEDPSIILSWGSNDNDNWVSVLDNGIGVSSDIKENFELGSTNKQGHAGFGMSIIQQAMDSLGGIVTLENVNSGGAKLTLRWGKFFEQ</sequence>
<dbReference type="RefSeq" id="WP_126780412.1">
    <property type="nucleotide sequence ID" value="NZ_PIQC01000003.1"/>
</dbReference>
<dbReference type="GO" id="GO:0016301">
    <property type="term" value="F:kinase activity"/>
    <property type="evidence" value="ECO:0007669"/>
    <property type="project" value="UniProtKB-KW"/>
</dbReference>
<dbReference type="Pfam" id="PF02518">
    <property type="entry name" value="HATPase_c"/>
    <property type="match status" value="1"/>
</dbReference>
<proteinExistence type="predicted"/>